<dbReference type="OrthoDB" id="2014733at2759"/>
<feature type="region of interest" description="Disordered" evidence="1">
    <location>
        <begin position="819"/>
        <end position="840"/>
    </location>
</feature>
<evidence type="ECO:0000313" key="2">
    <source>
        <dbReference type="EMBL" id="PRW59955.1"/>
    </source>
</evidence>
<proteinExistence type="predicted"/>
<feature type="compositionally biased region" description="Low complexity" evidence="1">
    <location>
        <begin position="100"/>
        <end position="110"/>
    </location>
</feature>
<keyword evidence="3" id="KW-1185">Reference proteome</keyword>
<dbReference type="Proteomes" id="UP000239899">
    <property type="component" value="Unassembled WGS sequence"/>
</dbReference>
<accession>A0A2P6U0W1</accession>
<sequence length="878" mass="94233">MAAAAVQPTLEELELQHVLDEHRSELQHVAVQAGREWLAPAAATEHGTEQLYSALEREFQRPEFEEALARSQHELQQQRRQQQGGGSGNGGSIPPAVRHGSGNAASAPGAAAAGAAADGLEVLSQDWWELKENGELRVSEQTGDYVLVERDDVVKALAAFIAEYIVSLPEANSMEPRQLQKAVALTMAELRKGRVRRLLDWGKLLYRLGAVGYGAFSMCTNPWVAKAVLAALWSCLRLMGRFVLPLSLRSVGEQASRTHVRRPSPPRLPEHVAAAVREQLPSHTCRPAQLRAAVQHTSVTRHLLQHLQQTAQDGSSPAVEEWDLDAFKAAVREAARLGDLPLLDWLAASAQQLGTRAGQRMVARQLEEGEGRRQQYEQQLQYQQQQEKWAQELAQDSCRHYLHQAAHAALEAAAESGQFDMLRLACTAPASGQAASPAQQLLQHAVAHFAQQAAKRGQLAVLQLLLREAPPQLETVQLLRAAIRGNQLPAFQLVLAKRGMPADAGPALLEAVWKHQPAVLRRLVALGGLPADTLPLLRAATATGQAEVAEYLLQLAGLPAKAEQAMVRAIERYQPHLLAVMLTMSGPPADAHQLLMAAITSDQPAAAQQVVAAGGRPKQDGMKELLLVAIQCRQPATVQLLLEQGALPADTAPLLAAAISCDMPAVALELLVRGGVPPAAQQLLEAAIAKDQCAVVQQLLAGGTLAPGAAELCAAIRDRPTTSAGKLLPIMEALQAAGYRPTVYDNVLVQNHRDQPAQQVPRFDPVAEDPGLHLQTTNRFLWMALQRPEWSTETHSRFMPRFKRAVRALLLAAHRARLSNGASSGSGSGSGAADSGNSGAGGGSGNVLLRQLAALPNELLLHIVGEAAYPLSAWTPGA</sequence>
<reference evidence="2 3" key="1">
    <citation type="journal article" date="2018" name="Plant J.">
        <title>Genome sequences of Chlorella sorokiniana UTEX 1602 and Micractinium conductrix SAG 241.80: implications to maltose excretion by a green alga.</title>
        <authorList>
            <person name="Arriola M.B."/>
            <person name="Velmurugan N."/>
            <person name="Zhang Y."/>
            <person name="Plunkett M.H."/>
            <person name="Hondzo H."/>
            <person name="Barney B.M."/>
        </authorList>
    </citation>
    <scope>NUCLEOTIDE SEQUENCE [LARGE SCALE GENOMIC DNA]</scope>
    <source>
        <strain evidence="3">UTEX 1602</strain>
    </source>
</reference>
<dbReference type="PANTHER" id="PTHR33874:SF4">
    <property type="entry name" value="EXPRESSED PROTEIN"/>
    <property type="match status" value="1"/>
</dbReference>
<feature type="region of interest" description="Disordered" evidence="1">
    <location>
        <begin position="68"/>
        <end position="110"/>
    </location>
</feature>
<gene>
    <name evidence="2" type="ORF">C2E21_1782</name>
</gene>
<dbReference type="Gene3D" id="1.25.40.20">
    <property type="entry name" value="Ankyrin repeat-containing domain"/>
    <property type="match status" value="1"/>
</dbReference>
<protein>
    <submittedName>
        <fullName evidence="2">Uncharacterized protein</fullName>
    </submittedName>
</protein>
<evidence type="ECO:0000313" key="3">
    <source>
        <dbReference type="Proteomes" id="UP000239899"/>
    </source>
</evidence>
<feature type="compositionally biased region" description="Basic and acidic residues" evidence="1">
    <location>
        <begin position="68"/>
        <end position="77"/>
    </location>
</feature>
<name>A0A2P6U0W1_CHLSO</name>
<dbReference type="EMBL" id="LHPG02000003">
    <property type="protein sequence ID" value="PRW59955.1"/>
    <property type="molecule type" value="Genomic_DNA"/>
</dbReference>
<dbReference type="AlphaFoldDB" id="A0A2P6U0W1"/>
<dbReference type="PANTHER" id="PTHR33874">
    <property type="entry name" value="RING FINGER PROTEIN"/>
    <property type="match status" value="1"/>
</dbReference>
<comment type="caution">
    <text evidence="2">The sequence shown here is derived from an EMBL/GenBank/DDBJ whole genome shotgun (WGS) entry which is preliminary data.</text>
</comment>
<evidence type="ECO:0000256" key="1">
    <source>
        <dbReference type="SAM" id="MobiDB-lite"/>
    </source>
</evidence>
<organism evidence="2 3">
    <name type="scientific">Chlorella sorokiniana</name>
    <name type="common">Freshwater green alga</name>
    <dbReference type="NCBI Taxonomy" id="3076"/>
    <lineage>
        <taxon>Eukaryota</taxon>
        <taxon>Viridiplantae</taxon>
        <taxon>Chlorophyta</taxon>
        <taxon>core chlorophytes</taxon>
        <taxon>Trebouxiophyceae</taxon>
        <taxon>Chlorellales</taxon>
        <taxon>Chlorellaceae</taxon>
        <taxon>Chlorella clade</taxon>
        <taxon>Chlorella</taxon>
    </lineage>
</organism>
<dbReference type="InterPro" id="IPR036770">
    <property type="entry name" value="Ankyrin_rpt-contain_sf"/>
</dbReference>